<dbReference type="InterPro" id="IPR038116">
    <property type="entry name" value="TrpR-like_sf"/>
</dbReference>
<dbReference type="Pfam" id="PF01371">
    <property type="entry name" value="Trp_repressor"/>
    <property type="match status" value="1"/>
</dbReference>
<sequence length="100" mass="11266">MAYKSKFATKEIDKLFEAILTLKSVEECYKLFEDLCTIKEIQDMSQRLLVAKLLNEGVSYQNISKETLASSATISRVAKSLSYGADGYKLVLERTSKTTK</sequence>
<keyword evidence="2" id="KW-1185">Reference proteome</keyword>
<dbReference type="InterPro" id="IPR010921">
    <property type="entry name" value="Trp_repressor/repl_initiator"/>
</dbReference>
<dbReference type="AlphaFoldDB" id="U4KP94"/>
<dbReference type="KEGG" id="abra:BN85311490"/>
<name>U4KP94_9MOLU</name>
<dbReference type="InterPro" id="IPR013368">
    <property type="entry name" value="YecD_YerC"/>
</dbReference>
<dbReference type="RefSeq" id="WP_030005030.1">
    <property type="nucleotide sequence ID" value="NC_022549.1"/>
</dbReference>
<dbReference type="PANTHER" id="PTHR40080">
    <property type="entry name" value="LMO1763 PROTEIN"/>
    <property type="match status" value="1"/>
</dbReference>
<accession>U4KP94</accession>
<dbReference type="InterPro" id="IPR000831">
    <property type="entry name" value="Trp_repress"/>
</dbReference>
<dbReference type="NCBIfam" id="TIGR02531">
    <property type="entry name" value="yecD_yerC"/>
    <property type="match status" value="1"/>
</dbReference>
<reference evidence="1 2" key="1">
    <citation type="journal article" date="2013" name="J. Mol. Microbiol. Biotechnol.">
        <title>Analysis of the Complete Genomes of Acholeplasma brassicae , A. palmae and A. laidlawii and Their Comparison to the Obligate Parasites from ' Candidatus Phytoplasma'.</title>
        <authorList>
            <person name="Kube M."/>
            <person name="Siewert C."/>
            <person name="Migdoll A.M."/>
            <person name="Duduk B."/>
            <person name="Holz S."/>
            <person name="Rabus R."/>
            <person name="Seemuller E."/>
            <person name="Mitrovic J."/>
            <person name="Muller I."/>
            <person name="Buttner C."/>
            <person name="Reinhardt R."/>
        </authorList>
    </citation>
    <scope>NUCLEOTIDE SEQUENCE [LARGE SCALE GENOMIC DNA]</scope>
    <source>
        <strain evidence="2">0502</strain>
    </source>
</reference>
<evidence type="ECO:0000313" key="2">
    <source>
        <dbReference type="Proteomes" id="UP000032737"/>
    </source>
</evidence>
<dbReference type="OrthoDB" id="2874807at2"/>
<organism evidence="1 2">
    <name type="scientific">Acholeplasma brassicae</name>
    <dbReference type="NCBI Taxonomy" id="61635"/>
    <lineage>
        <taxon>Bacteria</taxon>
        <taxon>Bacillati</taxon>
        <taxon>Mycoplasmatota</taxon>
        <taxon>Mollicutes</taxon>
        <taxon>Acholeplasmatales</taxon>
        <taxon>Acholeplasmataceae</taxon>
        <taxon>Acholeplasma</taxon>
    </lineage>
</organism>
<dbReference type="PIRSF" id="PIRSF012508">
    <property type="entry name" value="YerC"/>
    <property type="match status" value="1"/>
</dbReference>
<dbReference type="GO" id="GO:0043565">
    <property type="term" value="F:sequence-specific DNA binding"/>
    <property type="evidence" value="ECO:0007669"/>
    <property type="project" value="InterPro"/>
</dbReference>
<dbReference type="HOGENOM" id="CLU_147939_1_0_14"/>
<dbReference type="GO" id="GO:0003700">
    <property type="term" value="F:DNA-binding transcription factor activity"/>
    <property type="evidence" value="ECO:0007669"/>
    <property type="project" value="InterPro"/>
</dbReference>
<gene>
    <name evidence="1" type="ORF">BN85311490</name>
</gene>
<protein>
    <submittedName>
        <fullName evidence="1">TrpR repssor-like protein</fullName>
    </submittedName>
</protein>
<dbReference type="EMBL" id="FO681348">
    <property type="protein sequence ID" value="CCV66170.1"/>
    <property type="molecule type" value="Genomic_DNA"/>
</dbReference>
<dbReference type="STRING" id="61635.BN85311490"/>
<evidence type="ECO:0000313" key="1">
    <source>
        <dbReference type="EMBL" id="CCV66170.1"/>
    </source>
</evidence>
<dbReference type="PANTHER" id="PTHR40080:SF1">
    <property type="entry name" value="TRPR-LIKE PROTEIN YERC_YECD"/>
    <property type="match status" value="1"/>
</dbReference>
<dbReference type="Proteomes" id="UP000032737">
    <property type="component" value="Chromosome"/>
</dbReference>
<dbReference type="SUPFAM" id="SSF48295">
    <property type="entry name" value="TrpR-like"/>
    <property type="match status" value="1"/>
</dbReference>
<dbReference type="Gene3D" id="1.10.1270.10">
    <property type="entry name" value="TrpR-like"/>
    <property type="match status" value="1"/>
</dbReference>
<proteinExistence type="predicted"/>